<evidence type="ECO:0000256" key="1">
    <source>
        <dbReference type="SAM" id="Phobius"/>
    </source>
</evidence>
<feature type="signal peptide" evidence="2">
    <location>
        <begin position="1"/>
        <end position="21"/>
    </location>
</feature>
<comment type="caution">
    <text evidence="3">The sequence shown here is derived from an EMBL/GenBank/DDBJ whole genome shotgun (WGS) entry which is preliminary data.</text>
</comment>
<keyword evidence="4" id="KW-1185">Reference proteome</keyword>
<dbReference type="OrthoDB" id="1122568at2"/>
<feature type="transmembrane region" description="Helical" evidence="1">
    <location>
        <begin position="74"/>
        <end position="91"/>
    </location>
</feature>
<organism evidence="3 4">
    <name type="scientific">Sediminibacterium goheungense</name>
    <dbReference type="NCBI Taxonomy" id="1086393"/>
    <lineage>
        <taxon>Bacteria</taxon>
        <taxon>Pseudomonadati</taxon>
        <taxon>Bacteroidota</taxon>
        <taxon>Chitinophagia</taxon>
        <taxon>Chitinophagales</taxon>
        <taxon>Chitinophagaceae</taxon>
        <taxon>Sediminibacterium</taxon>
    </lineage>
</organism>
<feature type="transmembrane region" description="Helical" evidence="1">
    <location>
        <begin position="114"/>
        <end position="132"/>
    </location>
</feature>
<keyword evidence="2" id="KW-0732">Signal</keyword>
<name>A0A4R6J343_9BACT</name>
<proteinExistence type="predicted"/>
<evidence type="ECO:0000256" key="2">
    <source>
        <dbReference type="SAM" id="SignalP"/>
    </source>
</evidence>
<reference evidence="3 4" key="1">
    <citation type="submission" date="2019-03" db="EMBL/GenBank/DDBJ databases">
        <title>Genomic Encyclopedia of Archaeal and Bacterial Type Strains, Phase II (KMG-II): from individual species to whole genera.</title>
        <authorList>
            <person name="Goeker M."/>
        </authorList>
    </citation>
    <scope>NUCLEOTIDE SEQUENCE [LARGE SCALE GENOMIC DNA]</scope>
    <source>
        <strain evidence="3 4">DSM 28323</strain>
    </source>
</reference>
<feature type="transmembrane region" description="Helical" evidence="1">
    <location>
        <begin position="147"/>
        <end position="164"/>
    </location>
</feature>
<accession>A0A4R6J343</accession>
<feature type="chain" id="PRO_5020809524" evidence="2">
    <location>
        <begin position="22"/>
        <end position="198"/>
    </location>
</feature>
<protein>
    <submittedName>
        <fullName evidence="3">Uncharacterized protein</fullName>
    </submittedName>
</protein>
<keyword evidence="1" id="KW-1133">Transmembrane helix</keyword>
<evidence type="ECO:0000313" key="3">
    <source>
        <dbReference type="EMBL" id="TDO28585.1"/>
    </source>
</evidence>
<dbReference type="InterPro" id="IPR054261">
    <property type="entry name" value="DUF6992"/>
</dbReference>
<gene>
    <name evidence="3" type="ORF">BC659_0661</name>
</gene>
<sequence length="198" mass="22320">MKTKQLWMSVFGLLCAFMAHAQVSEQDSLARERIKLVQNNMYVLGAWAGANIIQGTISASNTHGAEHYLHQMNAYWNTVNLAIAGVGLLGIRKQLQKKHSLTSNLKAQYQLEKILLLNTGLDLAYIATGFYLKERGTRLNNDRNKGYGNSLLLQGGFLLVFDLIQYGQHRRNTKWLEQRQGKLELGLGGNGLALHYRF</sequence>
<dbReference type="AlphaFoldDB" id="A0A4R6J343"/>
<keyword evidence="1" id="KW-0812">Transmembrane</keyword>
<dbReference type="Pfam" id="PF22503">
    <property type="entry name" value="DUF6992"/>
    <property type="match status" value="1"/>
</dbReference>
<dbReference type="Proteomes" id="UP000295741">
    <property type="component" value="Unassembled WGS sequence"/>
</dbReference>
<dbReference type="RefSeq" id="WP_133473215.1">
    <property type="nucleotide sequence ID" value="NZ_SNWP01000010.1"/>
</dbReference>
<evidence type="ECO:0000313" key="4">
    <source>
        <dbReference type="Proteomes" id="UP000295741"/>
    </source>
</evidence>
<dbReference type="EMBL" id="SNWP01000010">
    <property type="protein sequence ID" value="TDO28585.1"/>
    <property type="molecule type" value="Genomic_DNA"/>
</dbReference>
<keyword evidence="1" id="KW-0472">Membrane</keyword>